<dbReference type="Gene3D" id="3.60.15.10">
    <property type="entry name" value="Ribonuclease Z/Hydroxyacylglutathione hydrolase-like"/>
    <property type="match status" value="1"/>
</dbReference>
<protein>
    <submittedName>
        <fullName evidence="2">MBL fold metallo-hydrolase</fullName>
    </submittedName>
</protein>
<reference evidence="2" key="2">
    <citation type="submission" date="2021-04" db="EMBL/GenBank/DDBJ databases">
        <authorList>
            <person name="Gilroy R."/>
        </authorList>
    </citation>
    <scope>NUCLEOTIDE SEQUENCE</scope>
    <source>
        <strain evidence="2">ChiGjej6B6-1540</strain>
    </source>
</reference>
<evidence type="ECO:0000259" key="1">
    <source>
        <dbReference type="SMART" id="SM00849"/>
    </source>
</evidence>
<dbReference type="InterPro" id="IPR052533">
    <property type="entry name" value="WalJ/YycJ-like"/>
</dbReference>
<dbReference type="SUPFAM" id="SSF56281">
    <property type="entry name" value="Metallo-hydrolase/oxidoreductase"/>
    <property type="match status" value="1"/>
</dbReference>
<evidence type="ECO:0000313" key="3">
    <source>
        <dbReference type="Proteomes" id="UP000824192"/>
    </source>
</evidence>
<name>A0A9D1RV34_9FIRM</name>
<dbReference type="AlphaFoldDB" id="A0A9D1RV34"/>
<dbReference type="PANTHER" id="PTHR47619">
    <property type="entry name" value="METALLO-HYDROLASE YYCJ-RELATED"/>
    <property type="match status" value="1"/>
</dbReference>
<proteinExistence type="predicted"/>
<dbReference type="InterPro" id="IPR036866">
    <property type="entry name" value="RibonucZ/Hydroxyglut_hydro"/>
</dbReference>
<comment type="caution">
    <text evidence="2">The sequence shown here is derived from an EMBL/GenBank/DDBJ whole genome shotgun (WGS) entry which is preliminary data.</text>
</comment>
<organism evidence="2 3">
    <name type="scientific">Candidatus Flavonifractor merdipullorum</name>
    <dbReference type="NCBI Taxonomy" id="2838590"/>
    <lineage>
        <taxon>Bacteria</taxon>
        <taxon>Bacillati</taxon>
        <taxon>Bacillota</taxon>
        <taxon>Clostridia</taxon>
        <taxon>Eubacteriales</taxon>
        <taxon>Oscillospiraceae</taxon>
        <taxon>Flavonifractor</taxon>
    </lineage>
</organism>
<dbReference type="Pfam" id="PF12706">
    <property type="entry name" value="Lactamase_B_2"/>
    <property type="match status" value="1"/>
</dbReference>
<evidence type="ECO:0000313" key="2">
    <source>
        <dbReference type="EMBL" id="HIW94818.1"/>
    </source>
</evidence>
<reference evidence="2" key="1">
    <citation type="journal article" date="2021" name="PeerJ">
        <title>Extensive microbial diversity within the chicken gut microbiome revealed by metagenomics and culture.</title>
        <authorList>
            <person name="Gilroy R."/>
            <person name="Ravi A."/>
            <person name="Getino M."/>
            <person name="Pursley I."/>
            <person name="Horton D.L."/>
            <person name="Alikhan N.F."/>
            <person name="Baker D."/>
            <person name="Gharbi K."/>
            <person name="Hall N."/>
            <person name="Watson M."/>
            <person name="Adriaenssens E.M."/>
            <person name="Foster-Nyarko E."/>
            <person name="Jarju S."/>
            <person name="Secka A."/>
            <person name="Antonio M."/>
            <person name="Oren A."/>
            <person name="Chaudhuri R.R."/>
            <person name="La Ragione R."/>
            <person name="Hildebrand F."/>
            <person name="Pallen M.J."/>
        </authorList>
    </citation>
    <scope>NUCLEOTIDE SEQUENCE</scope>
    <source>
        <strain evidence="2">ChiGjej6B6-1540</strain>
    </source>
</reference>
<dbReference type="SMART" id="SM00849">
    <property type="entry name" value="Lactamase_B"/>
    <property type="match status" value="1"/>
</dbReference>
<sequence length="263" mass="27823">MLTLTTLASGSSGNCTLVSDGHTHLLIDAGISARRITNALKALDIDPKELAGVLVTHEHSDHISGLATLTKQLSFPLYASSGTARALCAKLTALDENRVHSFTPGASFEIGALAVETFPTPHDAAQSTGYALSCGGRKAAIVTDLGHVTPEVEEGIKGAHLLVAETNHDPEWLRSGSYPYFLKERILGSEGHLSNQDGARLICSAAAQGAKTVVLAHLSKDNNTPQRAYDTVAMALMRQGAELERDVVLAVAPRVEMGCSYRV</sequence>
<dbReference type="Proteomes" id="UP000824192">
    <property type="component" value="Unassembled WGS sequence"/>
</dbReference>
<dbReference type="EMBL" id="DXGA01000213">
    <property type="protein sequence ID" value="HIW94818.1"/>
    <property type="molecule type" value="Genomic_DNA"/>
</dbReference>
<dbReference type="InterPro" id="IPR001279">
    <property type="entry name" value="Metallo-B-lactamas"/>
</dbReference>
<accession>A0A9D1RV34</accession>
<gene>
    <name evidence="2" type="ORF">H9868_09830</name>
</gene>
<dbReference type="PANTHER" id="PTHR47619:SF1">
    <property type="entry name" value="EXODEOXYRIBONUCLEASE WALJ"/>
    <property type="match status" value="1"/>
</dbReference>
<feature type="domain" description="Metallo-beta-lactamase" evidence="1">
    <location>
        <begin position="12"/>
        <end position="192"/>
    </location>
</feature>